<sequence length="220" mass="24127">MGCYAVGYRAYTDGLSHGTSNAGLLEGLRGNQASDQETEHDLRRAYAAYVNFFKLALVNHANYSHVTAAATRACRLDVRFACDQQGTRVPDALTISDPSFPVLATRAKWAKLYTQVTANIDVAIGVAFILEMLTPARTFLLLVLYWQVLRVRYMIPHQLQEALRALHATILTVVNPLCYPTVIGTAYDKIHAFAVKMGDAAQQHQQAAPGAGLASRCNVM</sequence>
<organism evidence="2 3">
    <name type="scientific">Phytophthora rubi</name>
    <dbReference type="NCBI Taxonomy" id="129364"/>
    <lineage>
        <taxon>Eukaryota</taxon>
        <taxon>Sar</taxon>
        <taxon>Stramenopiles</taxon>
        <taxon>Oomycota</taxon>
        <taxon>Peronosporomycetes</taxon>
        <taxon>Peronosporales</taxon>
        <taxon>Peronosporaceae</taxon>
        <taxon>Phytophthora</taxon>
    </lineage>
</organism>
<protein>
    <submittedName>
        <fullName evidence="2">Uncharacterized protein</fullName>
    </submittedName>
</protein>
<dbReference type="EMBL" id="QXFU01002899">
    <property type="protein sequence ID" value="KAE8980367.1"/>
    <property type="molecule type" value="Genomic_DNA"/>
</dbReference>
<dbReference type="GO" id="GO:0016020">
    <property type="term" value="C:membrane"/>
    <property type="evidence" value="ECO:0007669"/>
    <property type="project" value="InterPro"/>
</dbReference>
<gene>
    <name evidence="2" type="ORF">PR002_g24153</name>
</gene>
<dbReference type="InterPro" id="IPR005344">
    <property type="entry name" value="TMEM33/Pom33"/>
</dbReference>
<evidence type="ECO:0000313" key="3">
    <source>
        <dbReference type="Proteomes" id="UP000435112"/>
    </source>
</evidence>
<name>A0A6A3IE91_9STRA</name>
<dbReference type="OrthoDB" id="2423701at2759"/>
<keyword evidence="1" id="KW-0812">Transmembrane</keyword>
<evidence type="ECO:0000313" key="2">
    <source>
        <dbReference type="EMBL" id="KAE8980367.1"/>
    </source>
</evidence>
<dbReference type="Pfam" id="PF03661">
    <property type="entry name" value="TMEM33_Pom33"/>
    <property type="match status" value="1"/>
</dbReference>
<dbReference type="Proteomes" id="UP000435112">
    <property type="component" value="Unassembled WGS sequence"/>
</dbReference>
<accession>A0A6A3IE91</accession>
<keyword evidence="1" id="KW-0472">Membrane</keyword>
<feature type="transmembrane region" description="Helical" evidence="1">
    <location>
        <begin position="122"/>
        <end position="146"/>
    </location>
</feature>
<reference evidence="2 3" key="1">
    <citation type="submission" date="2018-09" db="EMBL/GenBank/DDBJ databases">
        <title>Genomic investigation of the strawberry pathogen Phytophthora fragariae indicates pathogenicity is determined by transcriptional variation in three key races.</title>
        <authorList>
            <person name="Adams T.M."/>
            <person name="Armitage A.D."/>
            <person name="Sobczyk M.K."/>
            <person name="Bates H.J."/>
            <person name="Dunwell J.M."/>
            <person name="Nellist C.F."/>
            <person name="Harrison R.J."/>
        </authorList>
    </citation>
    <scope>NUCLEOTIDE SEQUENCE [LARGE SCALE GENOMIC DNA]</scope>
    <source>
        <strain evidence="2 3">SCRP324</strain>
    </source>
</reference>
<evidence type="ECO:0000256" key="1">
    <source>
        <dbReference type="SAM" id="Phobius"/>
    </source>
</evidence>
<dbReference type="AlphaFoldDB" id="A0A6A3IE91"/>
<keyword evidence="1" id="KW-1133">Transmembrane helix</keyword>
<comment type="caution">
    <text evidence="2">The sequence shown here is derived from an EMBL/GenBank/DDBJ whole genome shotgun (WGS) entry which is preliminary data.</text>
</comment>
<proteinExistence type="predicted"/>